<accession>A0AA36MR59</accession>
<keyword evidence="3" id="KW-0677">Repeat</keyword>
<evidence type="ECO:0000256" key="3">
    <source>
        <dbReference type="ARBA" id="ARBA00022737"/>
    </source>
</evidence>
<dbReference type="InterPro" id="IPR010920">
    <property type="entry name" value="LSM_dom_sf"/>
</dbReference>
<evidence type="ECO:0000256" key="6">
    <source>
        <dbReference type="ARBA" id="ARBA00054531"/>
    </source>
</evidence>
<protein>
    <recommendedName>
        <fullName evidence="8">Sm domain-containing protein</fullName>
    </recommendedName>
</protein>
<evidence type="ECO:0000256" key="5">
    <source>
        <dbReference type="ARBA" id="ARBA00023274"/>
    </source>
</evidence>
<dbReference type="GO" id="GO:0000387">
    <property type="term" value="P:spliceosomal snRNP assembly"/>
    <property type="evidence" value="ECO:0007669"/>
    <property type="project" value="InterPro"/>
</dbReference>
<feature type="transmembrane region" description="Helical" evidence="7">
    <location>
        <begin position="315"/>
        <end position="340"/>
    </location>
</feature>
<dbReference type="PROSITE" id="PS52002">
    <property type="entry name" value="SM"/>
    <property type="match status" value="1"/>
</dbReference>
<dbReference type="SUPFAM" id="SSF50182">
    <property type="entry name" value="Sm-like ribonucleoproteins"/>
    <property type="match status" value="1"/>
</dbReference>
<dbReference type="GO" id="GO:0031981">
    <property type="term" value="C:nuclear lumen"/>
    <property type="evidence" value="ECO:0007669"/>
    <property type="project" value="UniProtKB-ARBA"/>
</dbReference>
<feature type="domain" description="Sm" evidence="8">
    <location>
        <begin position="2"/>
        <end position="74"/>
    </location>
</feature>
<sequence length="364" mass="40037">MRLVRFLMKLSNESVVVELKNSTVVQGTITGVDMSMNVHMKNIKFTVKGKPPVSMDHLTIRGNNVRYVILPDSIPLDTLLVDDAKRLPKALRALRSLRFLPLDGSRASLAAAKSGLHGARQVMLETCEERLALSKQLSQKLEDAKTDGDDPEALSHTDAIAFVHGGLRSLDMRALAVLAEEAGAQVYCIDRPYRETQNRVAKRLLLHPRELLAFARYAAAALASSARGLTNEGRAADAAGAVHVPQQAQVTESCPAAVTEILGTEREQHMAREALRLHVPGAEAVLICNKCRLPAIQKLLEKGVENAADAAVWRIWPFLLILMYVVVPGYGTIFIFWRIAKGLADVSRQRFAHEDQEEVEAKST</sequence>
<dbReference type="AlphaFoldDB" id="A0AA36MR59"/>
<reference evidence="9" key="1">
    <citation type="submission" date="2023-08" db="EMBL/GenBank/DDBJ databases">
        <authorList>
            <person name="Chen Y."/>
            <person name="Shah S."/>
            <person name="Dougan E. K."/>
            <person name="Thang M."/>
            <person name="Chan C."/>
        </authorList>
    </citation>
    <scope>NUCLEOTIDE SEQUENCE</scope>
</reference>
<evidence type="ECO:0000259" key="8">
    <source>
        <dbReference type="PROSITE" id="PS52002"/>
    </source>
</evidence>
<dbReference type="Pfam" id="PF01423">
    <property type="entry name" value="LSM"/>
    <property type="match status" value="1"/>
</dbReference>
<evidence type="ECO:0000313" key="10">
    <source>
        <dbReference type="Proteomes" id="UP001178507"/>
    </source>
</evidence>
<dbReference type="GO" id="GO:1990904">
    <property type="term" value="C:ribonucleoprotein complex"/>
    <property type="evidence" value="ECO:0007669"/>
    <property type="project" value="UniProtKB-KW"/>
</dbReference>
<evidence type="ECO:0000256" key="4">
    <source>
        <dbReference type="ARBA" id="ARBA00023242"/>
    </source>
</evidence>
<evidence type="ECO:0000256" key="7">
    <source>
        <dbReference type="SAM" id="Phobius"/>
    </source>
</evidence>
<dbReference type="GO" id="GO:0010468">
    <property type="term" value="P:regulation of gene expression"/>
    <property type="evidence" value="ECO:0007669"/>
    <property type="project" value="UniProtKB-ARBA"/>
</dbReference>
<comment type="function">
    <text evidence="6">Involved in splicing regulation. Facilitates post-transcriptional gene silencing (PTGS) by limiting the degradation of transgene aberrant RNAs by the RNA quality control (RQC) machinery, thus favoring their entry into cytoplasmic siRNA bodies where they can trigger PTGS. Does not participate in the production of small RNAs.</text>
</comment>
<dbReference type="Proteomes" id="UP001178507">
    <property type="component" value="Unassembled WGS sequence"/>
</dbReference>
<dbReference type="InterPro" id="IPR001163">
    <property type="entry name" value="Sm_dom_euk/arc"/>
</dbReference>
<name>A0AA36MR59_9DINO</name>
<organism evidence="9 10">
    <name type="scientific">Effrenium voratum</name>
    <dbReference type="NCBI Taxonomy" id="2562239"/>
    <lineage>
        <taxon>Eukaryota</taxon>
        <taxon>Sar</taxon>
        <taxon>Alveolata</taxon>
        <taxon>Dinophyceae</taxon>
        <taxon>Suessiales</taxon>
        <taxon>Symbiodiniaceae</taxon>
        <taxon>Effrenium</taxon>
    </lineage>
</organism>
<dbReference type="CDD" id="cd01724">
    <property type="entry name" value="Sm_D1"/>
    <property type="match status" value="1"/>
</dbReference>
<dbReference type="FunFam" id="2.30.30.100:FF:000008">
    <property type="entry name" value="Small nuclear ribonucleoprotein Sm D1"/>
    <property type="match status" value="1"/>
</dbReference>
<dbReference type="Gene3D" id="2.30.30.100">
    <property type="match status" value="1"/>
</dbReference>
<keyword evidence="4" id="KW-0539">Nucleus</keyword>
<dbReference type="GO" id="GO:0003723">
    <property type="term" value="F:RNA binding"/>
    <property type="evidence" value="ECO:0007669"/>
    <property type="project" value="InterPro"/>
</dbReference>
<keyword evidence="5" id="KW-0687">Ribonucleoprotein</keyword>
<gene>
    <name evidence="9" type="ORF">EVOR1521_LOCUS8808</name>
</gene>
<keyword evidence="7" id="KW-1133">Transmembrane helix</keyword>
<keyword evidence="10" id="KW-1185">Reference proteome</keyword>
<dbReference type="InterPro" id="IPR027141">
    <property type="entry name" value="LSm4/Sm_D1/D3"/>
</dbReference>
<dbReference type="PANTHER" id="PTHR23338">
    <property type="entry name" value="SMALL NUCLEAR RIBONUCLEOPROTEIN SM"/>
    <property type="match status" value="1"/>
</dbReference>
<dbReference type="EMBL" id="CAUJNA010000769">
    <property type="protein sequence ID" value="CAJ1381002.1"/>
    <property type="molecule type" value="Genomic_DNA"/>
</dbReference>
<evidence type="ECO:0000256" key="1">
    <source>
        <dbReference type="ARBA" id="ARBA00004123"/>
    </source>
</evidence>
<comment type="subcellular location">
    <subcellularLocation>
        <location evidence="1">Nucleus</location>
    </subcellularLocation>
</comment>
<evidence type="ECO:0000256" key="2">
    <source>
        <dbReference type="ARBA" id="ARBA00008146"/>
    </source>
</evidence>
<comment type="caution">
    <text evidence="9">The sequence shown here is derived from an EMBL/GenBank/DDBJ whole genome shotgun (WGS) entry which is preliminary data.</text>
</comment>
<keyword evidence="7" id="KW-0812">Transmembrane</keyword>
<dbReference type="InterPro" id="IPR034102">
    <property type="entry name" value="Sm_D1"/>
</dbReference>
<comment type="similarity">
    <text evidence="2">Belongs to the snRNP core protein family.</text>
</comment>
<dbReference type="SMART" id="SM00651">
    <property type="entry name" value="Sm"/>
    <property type="match status" value="1"/>
</dbReference>
<keyword evidence="7" id="KW-0472">Membrane</keyword>
<proteinExistence type="inferred from homology"/>
<dbReference type="InterPro" id="IPR047575">
    <property type="entry name" value="Sm"/>
</dbReference>
<evidence type="ECO:0000313" key="9">
    <source>
        <dbReference type="EMBL" id="CAJ1381002.1"/>
    </source>
</evidence>